<dbReference type="KEGG" id="cprv:CYPRO_1997"/>
<dbReference type="GO" id="GO:0022857">
    <property type="term" value="F:transmembrane transporter activity"/>
    <property type="evidence" value="ECO:0007669"/>
    <property type="project" value="InterPro"/>
</dbReference>
<dbReference type="InterPro" id="IPR020846">
    <property type="entry name" value="MFS_dom"/>
</dbReference>
<evidence type="ECO:0000256" key="4">
    <source>
        <dbReference type="ARBA" id="ARBA00022989"/>
    </source>
</evidence>
<name>A0A345UL95_9BACT</name>
<feature type="transmembrane region" description="Helical" evidence="6">
    <location>
        <begin position="98"/>
        <end position="120"/>
    </location>
</feature>
<dbReference type="PANTHER" id="PTHR43702:SF11">
    <property type="entry name" value="L-FUCOSE-PROTON SYMPORTER"/>
    <property type="match status" value="1"/>
</dbReference>
<reference evidence="8 9" key="1">
    <citation type="submission" date="2018-03" db="EMBL/GenBank/DDBJ databases">
        <title>Phenotypic and genomic properties of Cyclonatronum proteinivorum gen. nov., sp. nov., a haloalkaliphilic bacteroidete from soda lakes possessing Na+-translocating rhodopsin.</title>
        <authorList>
            <person name="Toshchakov S.V."/>
            <person name="Korzhenkov A."/>
            <person name="Samarov N.I."/>
            <person name="Kublanov I.V."/>
            <person name="Muntyan M.S."/>
            <person name="Sorokin D.Y."/>
        </authorList>
    </citation>
    <scope>NUCLEOTIDE SEQUENCE [LARGE SCALE GENOMIC DNA]</scope>
    <source>
        <strain evidence="8 9">Omega</strain>
    </source>
</reference>
<feature type="transmembrane region" description="Helical" evidence="6">
    <location>
        <begin position="409"/>
        <end position="428"/>
    </location>
</feature>
<keyword evidence="5 6" id="KW-0472">Membrane</keyword>
<feature type="transmembrane region" description="Helical" evidence="6">
    <location>
        <begin position="165"/>
        <end position="184"/>
    </location>
</feature>
<accession>A0A345UL95</accession>
<evidence type="ECO:0000313" key="8">
    <source>
        <dbReference type="EMBL" id="AXJ01247.1"/>
    </source>
</evidence>
<feature type="domain" description="Major facilitator superfamily (MFS) profile" evidence="7">
    <location>
        <begin position="33"/>
        <end position="433"/>
    </location>
</feature>
<sequence length="441" mass="48278">MFEPVEKACMSLNGFYLKSTSFTYPPCMKNWKIKLSLICNYIIFAILLNSVGVVVLQVINEYGITPERASVLEAWKDLSIAAASFLIASWIPRFGYKLSMLFSLAFVVTASLLMATIGGFGISQLLFATVGVSFAIVKVSAYSTLSLITEDSSEHASFLSTMEGFFMVGVLGGFWIFGTFIAIANNSDTILWTHTYYVLAAIGALAFLLLLTTPLDESSVEISEEGPAKDFVEMISLVKYPLIIFFIMGAFLYVYIEQAINTWLPSFNFNVLHLPDSISVQIASIYAGSLAAGRLLAGYVMKHINWYYVLQSCIVMAVVLVLLVLPLTIGIEPGTVTGWSTVPVAAYLLPAIGFFLAPIYPTLSSSILSALPKNRQSGMTGLIVIFSALGGTTGSIITGFLFGRLDGQTAFYFTLVPLVLLFLLIIPYRRKREQFEIGSIK</sequence>
<protein>
    <submittedName>
        <fullName evidence="8">Fucose permease</fullName>
    </submittedName>
</protein>
<feature type="transmembrane region" description="Helical" evidence="6">
    <location>
        <begin position="237"/>
        <end position="256"/>
    </location>
</feature>
<evidence type="ECO:0000313" key="9">
    <source>
        <dbReference type="Proteomes" id="UP000254808"/>
    </source>
</evidence>
<dbReference type="EMBL" id="CP027806">
    <property type="protein sequence ID" value="AXJ01247.1"/>
    <property type="molecule type" value="Genomic_DNA"/>
</dbReference>
<evidence type="ECO:0000256" key="5">
    <source>
        <dbReference type="ARBA" id="ARBA00023136"/>
    </source>
</evidence>
<dbReference type="InterPro" id="IPR036259">
    <property type="entry name" value="MFS_trans_sf"/>
</dbReference>
<feature type="transmembrane region" description="Helical" evidence="6">
    <location>
        <begin position="196"/>
        <end position="216"/>
    </location>
</feature>
<feature type="transmembrane region" description="Helical" evidence="6">
    <location>
        <begin position="308"/>
        <end position="329"/>
    </location>
</feature>
<feature type="transmembrane region" description="Helical" evidence="6">
    <location>
        <begin position="38"/>
        <end position="59"/>
    </location>
</feature>
<dbReference type="Pfam" id="PF07690">
    <property type="entry name" value="MFS_1"/>
    <property type="match status" value="1"/>
</dbReference>
<dbReference type="Gene3D" id="1.20.1250.20">
    <property type="entry name" value="MFS general substrate transporter like domains"/>
    <property type="match status" value="2"/>
</dbReference>
<evidence type="ECO:0000256" key="6">
    <source>
        <dbReference type="SAM" id="Phobius"/>
    </source>
</evidence>
<dbReference type="Proteomes" id="UP000254808">
    <property type="component" value="Chromosome"/>
</dbReference>
<dbReference type="InterPro" id="IPR011701">
    <property type="entry name" value="MFS"/>
</dbReference>
<dbReference type="AlphaFoldDB" id="A0A345UL95"/>
<comment type="subcellular location">
    <subcellularLocation>
        <location evidence="1">Cell inner membrane</location>
        <topology evidence="1">Multi-pass membrane protein</topology>
    </subcellularLocation>
</comment>
<keyword evidence="3 6" id="KW-0812">Transmembrane</keyword>
<feature type="transmembrane region" description="Helical" evidence="6">
    <location>
        <begin position="341"/>
        <end position="360"/>
    </location>
</feature>
<gene>
    <name evidence="8" type="ORF">CYPRO_1997</name>
</gene>
<keyword evidence="4 6" id="KW-1133">Transmembrane helix</keyword>
<dbReference type="InterPro" id="IPR050375">
    <property type="entry name" value="MFS_TsgA-like"/>
</dbReference>
<organism evidence="8 9">
    <name type="scientific">Cyclonatronum proteinivorum</name>
    <dbReference type="NCBI Taxonomy" id="1457365"/>
    <lineage>
        <taxon>Bacteria</taxon>
        <taxon>Pseudomonadati</taxon>
        <taxon>Balneolota</taxon>
        <taxon>Balneolia</taxon>
        <taxon>Balneolales</taxon>
        <taxon>Cyclonatronaceae</taxon>
        <taxon>Cyclonatronum</taxon>
    </lineage>
</organism>
<keyword evidence="2" id="KW-1003">Cell membrane</keyword>
<dbReference type="SUPFAM" id="SSF103473">
    <property type="entry name" value="MFS general substrate transporter"/>
    <property type="match status" value="1"/>
</dbReference>
<evidence type="ECO:0000256" key="2">
    <source>
        <dbReference type="ARBA" id="ARBA00022475"/>
    </source>
</evidence>
<evidence type="ECO:0000256" key="1">
    <source>
        <dbReference type="ARBA" id="ARBA00004429"/>
    </source>
</evidence>
<proteinExistence type="predicted"/>
<feature type="transmembrane region" description="Helical" evidence="6">
    <location>
        <begin position="126"/>
        <end position="145"/>
    </location>
</feature>
<evidence type="ECO:0000256" key="3">
    <source>
        <dbReference type="ARBA" id="ARBA00022692"/>
    </source>
</evidence>
<feature type="transmembrane region" description="Helical" evidence="6">
    <location>
        <begin position="381"/>
        <end position="403"/>
    </location>
</feature>
<keyword evidence="9" id="KW-1185">Reference proteome</keyword>
<evidence type="ECO:0000259" key="7">
    <source>
        <dbReference type="PROSITE" id="PS50850"/>
    </source>
</evidence>
<dbReference type="PANTHER" id="PTHR43702">
    <property type="entry name" value="L-FUCOSE-PROTON SYMPORTER"/>
    <property type="match status" value="1"/>
</dbReference>
<dbReference type="PROSITE" id="PS50850">
    <property type="entry name" value="MFS"/>
    <property type="match status" value="1"/>
</dbReference>
<dbReference type="GO" id="GO:0005886">
    <property type="term" value="C:plasma membrane"/>
    <property type="evidence" value="ECO:0007669"/>
    <property type="project" value="UniProtKB-SubCell"/>
</dbReference>